<feature type="region of interest" description="Disordered" evidence="6">
    <location>
        <begin position="144"/>
        <end position="200"/>
    </location>
</feature>
<accession>A0A9P5HLY6</accession>
<dbReference type="GO" id="GO:0016020">
    <property type="term" value="C:membrane"/>
    <property type="evidence" value="ECO:0007669"/>
    <property type="project" value="UniProtKB-SubCell"/>
</dbReference>
<dbReference type="EMBL" id="JAANBB010000002">
    <property type="protein sequence ID" value="KAF7557997.1"/>
    <property type="molecule type" value="Genomic_DNA"/>
</dbReference>
<evidence type="ECO:0000256" key="6">
    <source>
        <dbReference type="SAM" id="MobiDB-lite"/>
    </source>
</evidence>
<feature type="transmembrane region" description="Helical" evidence="7">
    <location>
        <begin position="54"/>
        <end position="81"/>
    </location>
</feature>
<gene>
    <name evidence="9" type="ORF">G7Z17_g285</name>
</gene>
<evidence type="ECO:0000256" key="5">
    <source>
        <dbReference type="ARBA" id="ARBA00038359"/>
    </source>
</evidence>
<dbReference type="PANTHER" id="PTHR33048">
    <property type="entry name" value="PTH11-LIKE INTEGRAL MEMBRANE PROTEIN (AFU_ORTHOLOGUE AFUA_5G11245)"/>
    <property type="match status" value="1"/>
</dbReference>
<evidence type="ECO:0000256" key="1">
    <source>
        <dbReference type="ARBA" id="ARBA00004141"/>
    </source>
</evidence>
<evidence type="ECO:0000313" key="10">
    <source>
        <dbReference type="Proteomes" id="UP000722485"/>
    </source>
</evidence>
<feature type="transmembrane region" description="Helical" evidence="7">
    <location>
        <begin position="12"/>
        <end position="33"/>
    </location>
</feature>
<comment type="similarity">
    <text evidence="5">Belongs to the SAT4 family.</text>
</comment>
<dbReference type="Pfam" id="PF20684">
    <property type="entry name" value="Fung_rhodopsin"/>
    <property type="match status" value="1"/>
</dbReference>
<evidence type="ECO:0000259" key="8">
    <source>
        <dbReference type="Pfam" id="PF20684"/>
    </source>
</evidence>
<keyword evidence="10" id="KW-1185">Reference proteome</keyword>
<evidence type="ECO:0000256" key="2">
    <source>
        <dbReference type="ARBA" id="ARBA00022692"/>
    </source>
</evidence>
<feature type="compositionally biased region" description="Polar residues" evidence="6">
    <location>
        <begin position="169"/>
        <end position="183"/>
    </location>
</feature>
<name>A0A9P5HLY6_9HYPO</name>
<dbReference type="InterPro" id="IPR052337">
    <property type="entry name" value="SAT4-like"/>
</dbReference>
<evidence type="ECO:0000256" key="7">
    <source>
        <dbReference type="SAM" id="Phobius"/>
    </source>
</evidence>
<comment type="subcellular location">
    <subcellularLocation>
        <location evidence="1">Membrane</location>
        <topology evidence="1">Multi-pass membrane protein</topology>
    </subcellularLocation>
</comment>
<comment type="caution">
    <text evidence="9">The sequence shown here is derived from an EMBL/GenBank/DDBJ whole genome shotgun (WGS) entry which is preliminary data.</text>
</comment>
<dbReference type="PANTHER" id="PTHR33048:SF31">
    <property type="entry name" value="INTEGRAL MEMBRANE PROTEIN"/>
    <property type="match status" value="1"/>
</dbReference>
<evidence type="ECO:0000313" key="9">
    <source>
        <dbReference type="EMBL" id="KAF7557997.1"/>
    </source>
</evidence>
<organism evidence="9 10">
    <name type="scientific">Cylindrodendrum hubeiense</name>
    <dbReference type="NCBI Taxonomy" id="595255"/>
    <lineage>
        <taxon>Eukaryota</taxon>
        <taxon>Fungi</taxon>
        <taxon>Dikarya</taxon>
        <taxon>Ascomycota</taxon>
        <taxon>Pezizomycotina</taxon>
        <taxon>Sordariomycetes</taxon>
        <taxon>Hypocreomycetidae</taxon>
        <taxon>Hypocreales</taxon>
        <taxon>Nectriaceae</taxon>
        <taxon>Cylindrodendrum</taxon>
    </lineage>
</organism>
<dbReference type="AlphaFoldDB" id="A0A9P5HLY6"/>
<keyword evidence="3 7" id="KW-1133">Transmembrane helix</keyword>
<dbReference type="InterPro" id="IPR049326">
    <property type="entry name" value="Rhodopsin_dom_fungi"/>
</dbReference>
<evidence type="ECO:0000256" key="3">
    <source>
        <dbReference type="ARBA" id="ARBA00022989"/>
    </source>
</evidence>
<dbReference type="Proteomes" id="UP000722485">
    <property type="component" value="Unassembled WGS sequence"/>
</dbReference>
<keyword evidence="2 7" id="KW-0812">Transmembrane</keyword>
<protein>
    <recommendedName>
        <fullName evidence="8">Rhodopsin domain-containing protein</fullName>
    </recommendedName>
</protein>
<feature type="domain" description="Rhodopsin" evidence="8">
    <location>
        <begin position="66"/>
        <end position="134"/>
    </location>
</feature>
<evidence type="ECO:0000256" key="4">
    <source>
        <dbReference type="ARBA" id="ARBA00023136"/>
    </source>
</evidence>
<proteinExistence type="inferred from homology"/>
<dbReference type="OrthoDB" id="5029476at2759"/>
<reference evidence="9" key="1">
    <citation type="submission" date="2020-03" db="EMBL/GenBank/DDBJ databases">
        <title>Draft Genome Sequence of Cylindrodendrum hubeiense.</title>
        <authorList>
            <person name="Buettner E."/>
            <person name="Kellner H."/>
        </authorList>
    </citation>
    <scope>NUCLEOTIDE SEQUENCE</scope>
    <source>
        <strain evidence="9">IHI 201604</strain>
    </source>
</reference>
<sequence>MVLFVERGPNVAAAIITMWFFLFEVFYCINVIFVKLSIGMMLVRIAKNRKTYAYVQYGVMGMFTTMNLIAVAGILGLGFFASLSACIRLKYTVNLTAQHDYLYALSDIVIWGYAENGLGLIVGCLTTLRPLFRKLLNLGSETSKWSGGKGGNNSGFPKNLRRTYKDTTTEASGGRNSDTVFETESQRKMLSGSDKGSGDI</sequence>
<keyword evidence="4 7" id="KW-0472">Membrane</keyword>